<evidence type="ECO:0000256" key="5">
    <source>
        <dbReference type="PROSITE-ProRule" id="PRU00500"/>
    </source>
</evidence>
<dbReference type="InterPro" id="IPR000716">
    <property type="entry name" value="Thyroglobulin_1"/>
</dbReference>
<evidence type="ECO:0000256" key="1">
    <source>
        <dbReference type="ARBA" id="ARBA00004613"/>
    </source>
</evidence>
<keyword evidence="6" id="KW-0732">Signal</keyword>
<dbReference type="GO" id="GO:0007160">
    <property type="term" value="P:cell-matrix adhesion"/>
    <property type="evidence" value="ECO:0007669"/>
    <property type="project" value="TreeGrafter"/>
</dbReference>
<gene>
    <name evidence="8" type="ORF">LARSCL_LOCUS13680</name>
</gene>
<dbReference type="AlphaFoldDB" id="A0AAV2AQQ2"/>
<feature type="disulfide bond" evidence="5">
    <location>
        <begin position="68"/>
        <end position="88"/>
    </location>
</feature>
<organism evidence="8 9">
    <name type="scientific">Larinioides sclopetarius</name>
    <dbReference type="NCBI Taxonomy" id="280406"/>
    <lineage>
        <taxon>Eukaryota</taxon>
        <taxon>Metazoa</taxon>
        <taxon>Ecdysozoa</taxon>
        <taxon>Arthropoda</taxon>
        <taxon>Chelicerata</taxon>
        <taxon>Arachnida</taxon>
        <taxon>Araneae</taxon>
        <taxon>Araneomorphae</taxon>
        <taxon>Entelegynae</taxon>
        <taxon>Araneoidea</taxon>
        <taxon>Araneidae</taxon>
        <taxon>Larinioides</taxon>
    </lineage>
</organism>
<feature type="signal peptide" evidence="6">
    <location>
        <begin position="1"/>
        <end position="21"/>
    </location>
</feature>
<dbReference type="GO" id="GO:0005604">
    <property type="term" value="C:basement membrane"/>
    <property type="evidence" value="ECO:0007669"/>
    <property type="project" value="TreeGrafter"/>
</dbReference>
<comment type="caution">
    <text evidence="5">Lacks conserved residue(s) required for the propagation of feature annotation.</text>
</comment>
<evidence type="ECO:0000313" key="9">
    <source>
        <dbReference type="Proteomes" id="UP001497382"/>
    </source>
</evidence>
<dbReference type="GO" id="GO:0005615">
    <property type="term" value="C:extracellular space"/>
    <property type="evidence" value="ECO:0007669"/>
    <property type="project" value="TreeGrafter"/>
</dbReference>
<dbReference type="InterPro" id="IPR051950">
    <property type="entry name" value="Dev_reg/Prot_inhib"/>
</dbReference>
<dbReference type="CDD" id="cd00191">
    <property type="entry name" value="TY"/>
    <property type="match status" value="1"/>
</dbReference>
<feature type="chain" id="PRO_5043864221" description="Thyroglobulin type-1 domain-containing protein" evidence="6">
    <location>
        <begin position="22"/>
        <end position="89"/>
    </location>
</feature>
<feature type="domain" description="Thyroglobulin type-1" evidence="7">
    <location>
        <begin position="22"/>
        <end position="88"/>
    </location>
</feature>
<dbReference type="Pfam" id="PF00086">
    <property type="entry name" value="Thyroglobulin_1"/>
    <property type="match status" value="1"/>
</dbReference>
<keyword evidence="3" id="KW-0677">Repeat</keyword>
<dbReference type="SUPFAM" id="SSF57610">
    <property type="entry name" value="Thyroglobulin type-1 domain"/>
    <property type="match status" value="1"/>
</dbReference>
<dbReference type="PANTHER" id="PTHR12352">
    <property type="entry name" value="SECRETED MODULAR CALCIUM-BINDING PROTEIN"/>
    <property type="match status" value="1"/>
</dbReference>
<comment type="caution">
    <text evidence="8">The sequence shown here is derived from an EMBL/GenBank/DDBJ whole genome shotgun (WGS) entry which is preliminary data.</text>
</comment>
<feature type="disulfide bond" evidence="5">
    <location>
        <begin position="59"/>
        <end position="66"/>
    </location>
</feature>
<evidence type="ECO:0000256" key="3">
    <source>
        <dbReference type="ARBA" id="ARBA00022737"/>
    </source>
</evidence>
<dbReference type="InterPro" id="IPR036857">
    <property type="entry name" value="Thyroglobulin_1_sf"/>
</dbReference>
<evidence type="ECO:0000259" key="7">
    <source>
        <dbReference type="PROSITE" id="PS51162"/>
    </source>
</evidence>
<keyword evidence="2" id="KW-0964">Secreted</keyword>
<dbReference type="SMART" id="SM00211">
    <property type="entry name" value="TY"/>
    <property type="match status" value="1"/>
</dbReference>
<dbReference type="PROSITE" id="PS51162">
    <property type="entry name" value="THYROGLOBULIN_1_2"/>
    <property type="match status" value="1"/>
</dbReference>
<accession>A0AAV2AQQ2</accession>
<evidence type="ECO:0000256" key="6">
    <source>
        <dbReference type="SAM" id="SignalP"/>
    </source>
</evidence>
<dbReference type="Proteomes" id="UP001497382">
    <property type="component" value="Unassembled WGS sequence"/>
</dbReference>
<sequence length="89" mass="10080">MLQKTILLILIFVTIAEFAKAATDCEQKRENAEKRVQKGIIGVMRYKCEDDGSFQKKQCHGSTGFCHCVDPKTGERIGDYSRDSAFRCD</sequence>
<comment type="subcellular location">
    <subcellularLocation>
        <location evidence="1">Secreted</location>
    </subcellularLocation>
</comment>
<dbReference type="PANTHER" id="PTHR12352:SF3">
    <property type="entry name" value="NIDOGEN-2"/>
    <property type="match status" value="1"/>
</dbReference>
<keyword evidence="4 5" id="KW-1015">Disulfide bond</keyword>
<proteinExistence type="predicted"/>
<dbReference type="Gene3D" id="4.10.800.10">
    <property type="entry name" value="Thyroglobulin type-1"/>
    <property type="match status" value="1"/>
</dbReference>
<protein>
    <recommendedName>
        <fullName evidence="7">Thyroglobulin type-1 domain-containing protein</fullName>
    </recommendedName>
</protein>
<evidence type="ECO:0000313" key="8">
    <source>
        <dbReference type="EMBL" id="CAL1285394.1"/>
    </source>
</evidence>
<evidence type="ECO:0000256" key="4">
    <source>
        <dbReference type="ARBA" id="ARBA00023157"/>
    </source>
</evidence>
<name>A0AAV2AQQ2_9ARAC</name>
<reference evidence="8 9" key="1">
    <citation type="submission" date="2024-04" db="EMBL/GenBank/DDBJ databases">
        <authorList>
            <person name="Rising A."/>
            <person name="Reimegard J."/>
            <person name="Sonavane S."/>
            <person name="Akerstrom W."/>
            <person name="Nylinder S."/>
            <person name="Hedman E."/>
            <person name="Kallberg Y."/>
        </authorList>
    </citation>
    <scope>NUCLEOTIDE SEQUENCE [LARGE SCALE GENOMIC DNA]</scope>
</reference>
<evidence type="ECO:0000256" key="2">
    <source>
        <dbReference type="ARBA" id="ARBA00022525"/>
    </source>
</evidence>
<keyword evidence="9" id="KW-1185">Reference proteome</keyword>
<dbReference type="EMBL" id="CAXIEN010000190">
    <property type="protein sequence ID" value="CAL1285394.1"/>
    <property type="molecule type" value="Genomic_DNA"/>
</dbReference>